<gene>
    <name evidence="2" type="ORF">QRX50_31760</name>
</gene>
<dbReference type="Gene3D" id="3.20.20.100">
    <property type="entry name" value="NADP-dependent oxidoreductase domain"/>
    <property type="match status" value="1"/>
</dbReference>
<protein>
    <submittedName>
        <fullName evidence="2">Aldo/keto reductase</fullName>
    </submittedName>
</protein>
<evidence type="ECO:0000313" key="3">
    <source>
        <dbReference type="Proteomes" id="UP001236014"/>
    </source>
</evidence>
<keyword evidence="3" id="KW-1185">Reference proteome</keyword>
<dbReference type="Proteomes" id="UP001236014">
    <property type="component" value="Chromosome"/>
</dbReference>
<dbReference type="InterPro" id="IPR023210">
    <property type="entry name" value="NADP_OxRdtase_dom"/>
</dbReference>
<feature type="domain" description="NADP-dependent oxidoreductase" evidence="1">
    <location>
        <begin position="3"/>
        <end position="125"/>
    </location>
</feature>
<organism evidence="2 3">
    <name type="scientific">Amycolatopsis carbonis</name>
    <dbReference type="NCBI Taxonomy" id="715471"/>
    <lineage>
        <taxon>Bacteria</taxon>
        <taxon>Bacillati</taxon>
        <taxon>Actinomycetota</taxon>
        <taxon>Actinomycetes</taxon>
        <taxon>Pseudonocardiales</taxon>
        <taxon>Pseudonocardiaceae</taxon>
        <taxon>Amycolatopsis</taxon>
    </lineage>
</organism>
<dbReference type="KEGG" id="acab:QRX50_31760"/>
<evidence type="ECO:0000259" key="1">
    <source>
        <dbReference type="Pfam" id="PF00248"/>
    </source>
</evidence>
<dbReference type="EMBL" id="CP127294">
    <property type="protein sequence ID" value="WIX76036.1"/>
    <property type="molecule type" value="Genomic_DNA"/>
</dbReference>
<dbReference type="InterPro" id="IPR036812">
    <property type="entry name" value="NAD(P)_OxRdtase_dom_sf"/>
</dbReference>
<dbReference type="Pfam" id="PF00248">
    <property type="entry name" value="Aldo_ket_red"/>
    <property type="match status" value="1"/>
</dbReference>
<dbReference type="SUPFAM" id="SSF51430">
    <property type="entry name" value="NAD(P)-linked oxidoreductase"/>
    <property type="match status" value="1"/>
</dbReference>
<reference evidence="2 3" key="1">
    <citation type="submission" date="2023-06" db="EMBL/GenBank/DDBJ databases">
        <authorList>
            <person name="Oyuntsetseg B."/>
            <person name="Kim S.B."/>
        </authorList>
    </citation>
    <scope>NUCLEOTIDE SEQUENCE [LARGE SCALE GENOMIC DNA]</scope>
    <source>
        <strain evidence="2 3">2-15</strain>
    </source>
</reference>
<proteinExistence type="predicted"/>
<dbReference type="RefSeq" id="WP_285966797.1">
    <property type="nucleotide sequence ID" value="NZ_CP127294.1"/>
</dbReference>
<sequence length="263" mass="28109">MALDTAYNYRGFTSHRRLSAVASDLLDEFDVSTKVGFFPGDGDVPVHSLDTVRLCDAIDESANTLGVVPEVVLLHNPERSMPGNDRAAELDQLTAACLVLDGAVTSGLCRSWGWSSWDPRALAAALPDAAAASPIPAPRVLMVRAGLLVGADVLDAGEHLATMFGLDTAARWGMSPFGGEVERAVWDRIDPRSFLGAHQQASVAQALLRLAFDLPQVGRIALGTDNPDHLDDAITATSLAVDEVRTERYRVLLRGAKVRTVSP</sequence>
<evidence type="ECO:0000313" key="2">
    <source>
        <dbReference type="EMBL" id="WIX76036.1"/>
    </source>
</evidence>
<dbReference type="AlphaFoldDB" id="A0A9Y2IB51"/>
<name>A0A9Y2IB51_9PSEU</name>
<accession>A0A9Y2IB51</accession>